<keyword evidence="4 7" id="KW-0720">Serine protease</keyword>
<dbReference type="PANTHER" id="PTHR24253">
    <property type="entry name" value="TRANSMEMBRANE PROTEASE SERINE"/>
    <property type="match status" value="1"/>
</dbReference>
<sequence>MCGSAGCGQSEVQPRIVGGSDTKPGSWPWIVALAYRYKGFPVQYCGGSLISDQWVLTAAHCFDPPGPENSTMVHLGRHSWEYENVSSEEVRWIRSRHCHTHYNQSGDMENDICLLQLSAPVAFSDRIRPICLPAQGSTFPAGQPSWVAGWGSLQEGGDYPEVLQEVMLPIVGINECRCLNEISVPEKTICAGFREGQKDTCQGDSGGPLVVWMPSAWVQVGVVSSGEGCAREDRPGLYALVSAYQDWISEVLEAAGSMDQPKFVPYNPPDEDLDLDYVCQNMSLSYYTDSVMDGGTDTFGSVLSVMVLSAVTIVLLD</sequence>
<dbReference type="Proteomes" id="UP001497482">
    <property type="component" value="Chromosome 19"/>
</dbReference>
<dbReference type="GO" id="GO:0004252">
    <property type="term" value="F:serine-type endopeptidase activity"/>
    <property type="evidence" value="ECO:0007669"/>
    <property type="project" value="InterPro"/>
</dbReference>
<dbReference type="AlphaFoldDB" id="A0AAV2KLK0"/>
<evidence type="ECO:0000256" key="2">
    <source>
        <dbReference type="ARBA" id="ARBA00022729"/>
    </source>
</evidence>
<evidence type="ECO:0000313" key="10">
    <source>
        <dbReference type="Proteomes" id="UP001497482"/>
    </source>
</evidence>
<protein>
    <recommendedName>
        <fullName evidence="8">Peptidase S1 domain-containing protein</fullName>
    </recommendedName>
</protein>
<dbReference type="CDD" id="cd00190">
    <property type="entry name" value="Tryp_SPc"/>
    <property type="match status" value="1"/>
</dbReference>
<keyword evidence="6" id="KW-0325">Glycoprotein</keyword>
<evidence type="ECO:0000256" key="6">
    <source>
        <dbReference type="ARBA" id="ARBA00023180"/>
    </source>
</evidence>
<gene>
    <name evidence="9" type="ORF">KC01_LOCUS19450</name>
</gene>
<dbReference type="InterPro" id="IPR033116">
    <property type="entry name" value="TRYPSIN_SER"/>
</dbReference>
<organism evidence="9 10">
    <name type="scientific">Knipowitschia caucasica</name>
    <name type="common">Caucasian dwarf goby</name>
    <name type="synonym">Pomatoschistus caucasicus</name>
    <dbReference type="NCBI Taxonomy" id="637954"/>
    <lineage>
        <taxon>Eukaryota</taxon>
        <taxon>Metazoa</taxon>
        <taxon>Chordata</taxon>
        <taxon>Craniata</taxon>
        <taxon>Vertebrata</taxon>
        <taxon>Euteleostomi</taxon>
        <taxon>Actinopterygii</taxon>
        <taxon>Neopterygii</taxon>
        <taxon>Teleostei</taxon>
        <taxon>Neoteleostei</taxon>
        <taxon>Acanthomorphata</taxon>
        <taxon>Gobiaria</taxon>
        <taxon>Gobiiformes</taxon>
        <taxon>Gobioidei</taxon>
        <taxon>Gobiidae</taxon>
        <taxon>Gobiinae</taxon>
        <taxon>Knipowitschia</taxon>
    </lineage>
</organism>
<dbReference type="InterPro" id="IPR009003">
    <property type="entry name" value="Peptidase_S1_PA"/>
</dbReference>
<keyword evidence="10" id="KW-1185">Reference proteome</keyword>
<dbReference type="FunFam" id="2.40.10.10:FF:000024">
    <property type="entry name" value="Serine protease 53"/>
    <property type="match status" value="1"/>
</dbReference>
<evidence type="ECO:0000256" key="3">
    <source>
        <dbReference type="ARBA" id="ARBA00022801"/>
    </source>
</evidence>
<keyword evidence="2" id="KW-0732">Signal</keyword>
<dbReference type="GO" id="GO:0006508">
    <property type="term" value="P:proteolysis"/>
    <property type="evidence" value="ECO:0007669"/>
    <property type="project" value="UniProtKB-KW"/>
</dbReference>
<accession>A0AAV2KLK0</accession>
<dbReference type="Gene3D" id="2.40.10.10">
    <property type="entry name" value="Trypsin-like serine proteases"/>
    <property type="match status" value="1"/>
</dbReference>
<dbReference type="PROSITE" id="PS00134">
    <property type="entry name" value="TRYPSIN_HIS"/>
    <property type="match status" value="1"/>
</dbReference>
<evidence type="ECO:0000256" key="5">
    <source>
        <dbReference type="ARBA" id="ARBA00023157"/>
    </source>
</evidence>
<evidence type="ECO:0000256" key="1">
    <source>
        <dbReference type="ARBA" id="ARBA00022670"/>
    </source>
</evidence>
<keyword evidence="3 7" id="KW-0378">Hydrolase</keyword>
<keyword evidence="1 7" id="KW-0645">Protease</keyword>
<dbReference type="InterPro" id="IPR001254">
    <property type="entry name" value="Trypsin_dom"/>
</dbReference>
<dbReference type="InterPro" id="IPR018114">
    <property type="entry name" value="TRYPSIN_HIS"/>
</dbReference>
<dbReference type="SUPFAM" id="SSF50494">
    <property type="entry name" value="Trypsin-like serine proteases"/>
    <property type="match status" value="1"/>
</dbReference>
<dbReference type="PROSITE" id="PS00135">
    <property type="entry name" value="TRYPSIN_SER"/>
    <property type="match status" value="1"/>
</dbReference>
<dbReference type="SMART" id="SM00020">
    <property type="entry name" value="Tryp_SPc"/>
    <property type="match status" value="1"/>
</dbReference>
<reference evidence="9 10" key="1">
    <citation type="submission" date="2024-04" db="EMBL/GenBank/DDBJ databases">
        <authorList>
            <person name="Waldvogel A.-M."/>
            <person name="Schoenle A."/>
        </authorList>
    </citation>
    <scope>NUCLEOTIDE SEQUENCE [LARGE SCALE GENOMIC DNA]</scope>
</reference>
<keyword evidence="5" id="KW-1015">Disulfide bond</keyword>
<evidence type="ECO:0000313" key="9">
    <source>
        <dbReference type="EMBL" id="CAL1589840.1"/>
    </source>
</evidence>
<proteinExistence type="predicted"/>
<name>A0AAV2KLK0_KNICA</name>
<dbReference type="InterPro" id="IPR001314">
    <property type="entry name" value="Peptidase_S1A"/>
</dbReference>
<dbReference type="EMBL" id="OZ035841">
    <property type="protein sequence ID" value="CAL1589840.1"/>
    <property type="molecule type" value="Genomic_DNA"/>
</dbReference>
<dbReference type="Pfam" id="PF00089">
    <property type="entry name" value="Trypsin"/>
    <property type="match status" value="1"/>
</dbReference>
<evidence type="ECO:0000256" key="7">
    <source>
        <dbReference type="RuleBase" id="RU363034"/>
    </source>
</evidence>
<dbReference type="PROSITE" id="PS50240">
    <property type="entry name" value="TRYPSIN_DOM"/>
    <property type="match status" value="1"/>
</dbReference>
<dbReference type="InterPro" id="IPR043504">
    <property type="entry name" value="Peptidase_S1_PA_chymotrypsin"/>
</dbReference>
<evidence type="ECO:0000256" key="4">
    <source>
        <dbReference type="ARBA" id="ARBA00022825"/>
    </source>
</evidence>
<evidence type="ECO:0000259" key="8">
    <source>
        <dbReference type="PROSITE" id="PS50240"/>
    </source>
</evidence>
<dbReference type="PRINTS" id="PR00722">
    <property type="entry name" value="CHYMOTRYPSIN"/>
</dbReference>
<dbReference type="PANTHER" id="PTHR24253:SF144">
    <property type="entry name" value="CHYMOTRYPSIN-LIKE PROTEASE CTRL-1-RELATED"/>
    <property type="match status" value="1"/>
</dbReference>
<feature type="domain" description="Peptidase S1" evidence="8">
    <location>
        <begin position="16"/>
        <end position="253"/>
    </location>
</feature>